<dbReference type="InterPro" id="IPR012506">
    <property type="entry name" value="TMEM86B-like"/>
</dbReference>
<reference evidence="9" key="1">
    <citation type="journal article" date="2019" name="Int. J. Syst. Evol. Microbiol.">
        <title>The Global Catalogue of Microorganisms (GCM) 10K type strain sequencing project: providing services to taxonomists for standard genome sequencing and annotation.</title>
        <authorList>
            <consortium name="The Broad Institute Genomics Platform"/>
            <consortium name="The Broad Institute Genome Sequencing Center for Infectious Disease"/>
            <person name="Wu L."/>
            <person name="Ma J."/>
        </authorList>
    </citation>
    <scope>NUCLEOTIDE SEQUENCE [LARGE SCALE GENOMIC DNA]</scope>
    <source>
        <strain evidence="9">JCM 18532</strain>
    </source>
</reference>
<accession>A0ABP8YS35</accession>
<evidence type="ECO:0000256" key="3">
    <source>
        <dbReference type="ARBA" id="ARBA00022692"/>
    </source>
</evidence>
<evidence type="ECO:0000313" key="9">
    <source>
        <dbReference type="Proteomes" id="UP001499882"/>
    </source>
</evidence>
<evidence type="ECO:0000313" key="8">
    <source>
        <dbReference type="EMBL" id="GAA4734930.1"/>
    </source>
</evidence>
<keyword evidence="3 7" id="KW-0812">Transmembrane</keyword>
<feature type="compositionally biased region" description="Low complexity" evidence="6">
    <location>
        <begin position="248"/>
        <end position="258"/>
    </location>
</feature>
<dbReference type="Proteomes" id="UP001499882">
    <property type="component" value="Unassembled WGS sequence"/>
</dbReference>
<keyword evidence="9" id="KW-1185">Reference proteome</keyword>
<feature type="transmembrane region" description="Helical" evidence="7">
    <location>
        <begin position="26"/>
        <end position="43"/>
    </location>
</feature>
<dbReference type="EMBL" id="BAABKN010000012">
    <property type="protein sequence ID" value="GAA4734930.1"/>
    <property type="molecule type" value="Genomic_DNA"/>
</dbReference>
<comment type="caution">
    <text evidence="8">The sequence shown here is derived from an EMBL/GenBank/DDBJ whole genome shotgun (WGS) entry which is preliminary data.</text>
</comment>
<name>A0ABP8YS35_9ACTN</name>
<feature type="region of interest" description="Disordered" evidence="6">
    <location>
        <begin position="239"/>
        <end position="273"/>
    </location>
</feature>
<feature type="transmembrane region" description="Helical" evidence="7">
    <location>
        <begin position="211"/>
        <end position="232"/>
    </location>
</feature>
<feature type="transmembrane region" description="Helical" evidence="7">
    <location>
        <begin position="104"/>
        <end position="127"/>
    </location>
</feature>
<feature type="transmembrane region" description="Helical" evidence="7">
    <location>
        <begin position="164"/>
        <end position="181"/>
    </location>
</feature>
<dbReference type="Pfam" id="PF07947">
    <property type="entry name" value="YhhN"/>
    <property type="match status" value="1"/>
</dbReference>
<dbReference type="PANTHER" id="PTHR31885">
    <property type="entry name" value="GH04784P"/>
    <property type="match status" value="1"/>
</dbReference>
<evidence type="ECO:0000256" key="6">
    <source>
        <dbReference type="SAM" id="MobiDB-lite"/>
    </source>
</evidence>
<feature type="transmembrane region" description="Helical" evidence="7">
    <location>
        <begin position="139"/>
        <end position="158"/>
    </location>
</feature>
<gene>
    <name evidence="8" type="ORF">GCM10023350_18320</name>
</gene>
<evidence type="ECO:0000256" key="2">
    <source>
        <dbReference type="ARBA" id="ARBA00007375"/>
    </source>
</evidence>
<protein>
    <recommendedName>
        <fullName evidence="10">Lysoplasmalogenase</fullName>
    </recommendedName>
</protein>
<keyword evidence="5 7" id="KW-0472">Membrane</keyword>
<comment type="subcellular location">
    <subcellularLocation>
        <location evidence="1">Membrane</location>
        <topology evidence="1">Multi-pass membrane protein</topology>
    </subcellularLocation>
</comment>
<proteinExistence type="inferred from homology"/>
<comment type="similarity">
    <text evidence="2">Belongs to the TMEM86 family.</text>
</comment>
<feature type="transmembrane region" description="Helical" evidence="7">
    <location>
        <begin position="49"/>
        <end position="69"/>
    </location>
</feature>
<evidence type="ECO:0000256" key="1">
    <source>
        <dbReference type="ARBA" id="ARBA00004141"/>
    </source>
</evidence>
<organism evidence="8 9">
    <name type="scientific">Nocardioides endophyticus</name>
    <dbReference type="NCBI Taxonomy" id="1353775"/>
    <lineage>
        <taxon>Bacteria</taxon>
        <taxon>Bacillati</taxon>
        <taxon>Actinomycetota</taxon>
        <taxon>Actinomycetes</taxon>
        <taxon>Propionibacteriales</taxon>
        <taxon>Nocardioidaceae</taxon>
        <taxon>Nocardioides</taxon>
    </lineage>
</organism>
<feature type="transmembrane region" description="Helical" evidence="7">
    <location>
        <begin position="186"/>
        <end position="205"/>
    </location>
</feature>
<evidence type="ECO:0000256" key="7">
    <source>
        <dbReference type="SAM" id="Phobius"/>
    </source>
</evidence>
<sequence length="273" mass="28120">MKARGADPGGSGTTSHYGDAVLKPRARAILVAYVVVGIVQVVAQATGPSWLAGLTQVLLMPVLALALLAQTASPRSRLVVLTLGALAGSWLGDTAPRFLDGDPAFLAMVGFFLVAQVCCIVAFRPYAADSIVRRSRGWLAAYGVVVVTLIAVCLPGAGVLAPAVLVYGLCLGTMAVLATGVDRLAWVGGAFFLVSDGLIAVDAFSDLDLPAHDVSVMATYVVAQALLLLGVIRRDQSRDAHAVREHSPASSGRGSSAAADRRRTTPPPASPAP</sequence>
<keyword evidence="4 7" id="KW-1133">Transmembrane helix</keyword>
<dbReference type="PANTHER" id="PTHR31885:SF6">
    <property type="entry name" value="GH04784P"/>
    <property type="match status" value="1"/>
</dbReference>
<evidence type="ECO:0008006" key="10">
    <source>
        <dbReference type="Google" id="ProtNLM"/>
    </source>
</evidence>
<evidence type="ECO:0000256" key="4">
    <source>
        <dbReference type="ARBA" id="ARBA00022989"/>
    </source>
</evidence>
<evidence type="ECO:0000256" key="5">
    <source>
        <dbReference type="ARBA" id="ARBA00023136"/>
    </source>
</evidence>